<protein>
    <submittedName>
        <fullName evidence="2">Uncharacterized protein</fullName>
    </submittedName>
</protein>
<accession>A0ABQ4VQT6</accession>
<evidence type="ECO:0000256" key="1">
    <source>
        <dbReference type="SAM" id="Phobius"/>
    </source>
</evidence>
<evidence type="ECO:0000313" key="2">
    <source>
        <dbReference type="EMBL" id="GJM54196.1"/>
    </source>
</evidence>
<reference evidence="2 3" key="1">
    <citation type="submission" date="2021-11" db="EMBL/GenBank/DDBJ databases">
        <title>Draft genome sequence of Capnocytophaga sp. strain KC07075 isolated from cat oral cavity.</title>
        <authorList>
            <person name="Suzuki M."/>
            <person name="Imaoka K."/>
            <person name="Kimura M."/>
            <person name="Morikawa S."/>
            <person name="Maeda K."/>
        </authorList>
    </citation>
    <scope>NUCLEOTIDE SEQUENCE [LARGE SCALE GENOMIC DNA]</scope>
    <source>
        <strain evidence="2 3">KC07079</strain>
    </source>
</reference>
<feature type="transmembrane region" description="Helical" evidence="1">
    <location>
        <begin position="87"/>
        <end position="108"/>
    </location>
</feature>
<feature type="transmembrane region" description="Helical" evidence="1">
    <location>
        <begin position="128"/>
        <end position="154"/>
    </location>
</feature>
<feature type="transmembrane region" description="Helical" evidence="1">
    <location>
        <begin position="58"/>
        <end position="75"/>
    </location>
</feature>
<evidence type="ECO:0000313" key="3">
    <source>
        <dbReference type="Proteomes" id="UP001208692"/>
    </source>
</evidence>
<name>A0ABQ4VQT6_9FLAO</name>
<dbReference type="Proteomes" id="UP001208692">
    <property type="component" value="Unassembled WGS sequence"/>
</dbReference>
<keyword evidence="1" id="KW-0812">Transmembrane</keyword>
<comment type="caution">
    <text evidence="2">The sequence shown here is derived from an EMBL/GenBank/DDBJ whole genome shotgun (WGS) entry which is preliminary data.</text>
</comment>
<sequence>MLNLTFFMQTKMNWNKIKYSLFFYIGASILYFSLRIILKREIIIAAPLSSAFHWKYPNTLIGLFTFALYITMYLFKPIKKDTFWFYIKFYSIWLEISVFFSILFWAYIGYYPDINAAVNRIVDDFWNMFITANVIIILSFPYNICVFILSFFLIRKYSKA</sequence>
<keyword evidence="3" id="KW-1185">Reference proteome</keyword>
<keyword evidence="1" id="KW-1133">Transmembrane helix</keyword>
<organism evidence="2 3">
    <name type="scientific">Capnocytophaga catalasegens</name>
    <dbReference type="NCBI Taxonomy" id="1004260"/>
    <lineage>
        <taxon>Bacteria</taxon>
        <taxon>Pseudomonadati</taxon>
        <taxon>Bacteroidota</taxon>
        <taxon>Flavobacteriia</taxon>
        <taxon>Flavobacteriales</taxon>
        <taxon>Flavobacteriaceae</taxon>
        <taxon>Capnocytophaga</taxon>
    </lineage>
</organism>
<gene>
    <name evidence="2" type="ORF">RCZ16_25120</name>
</gene>
<feature type="transmembrane region" description="Helical" evidence="1">
    <location>
        <begin position="21"/>
        <end position="38"/>
    </location>
</feature>
<keyword evidence="1" id="KW-0472">Membrane</keyword>
<proteinExistence type="predicted"/>
<dbReference type="EMBL" id="BQKB01000070">
    <property type="protein sequence ID" value="GJM54196.1"/>
    <property type="molecule type" value="Genomic_DNA"/>
</dbReference>